<accession>A0A9D2JXA9</accession>
<dbReference type="PANTHER" id="PTHR38438">
    <property type="entry name" value="RIBOFLAVIN TRANSPORTER RIBU"/>
    <property type="match status" value="1"/>
</dbReference>
<keyword evidence="3 8" id="KW-0813">Transport</keyword>
<dbReference type="AlphaFoldDB" id="A0A9D2JXA9"/>
<dbReference type="EMBL" id="DXAZ01000066">
    <property type="protein sequence ID" value="HIZ71075.1"/>
    <property type="molecule type" value="Genomic_DNA"/>
</dbReference>
<proteinExistence type="inferred from homology"/>
<sequence length="200" mass="22097">MIEQRTKKVTMIGILAAVAWVVSQFSFPLLYWSPFLKVDFSDIPILLGMYVYGPLSGIAIAAIRSLLSYITSGGEAGFPIGDTTAFIGTLSLTLPIYYMIKNKGVSKKESILAGGLATLSLTITMSILNWLVVAPLYMRVMGFSVGPMREYLALSVVPFNLIKGTLVSFIFYVVFYQIQDYLNNLKIKNNPIDLNTSNIK</sequence>
<feature type="transmembrane region" description="Helical" evidence="9">
    <location>
        <begin position="152"/>
        <end position="176"/>
    </location>
</feature>
<dbReference type="Gene3D" id="1.10.1760.20">
    <property type="match status" value="1"/>
</dbReference>
<evidence type="ECO:0000256" key="7">
    <source>
        <dbReference type="ARBA" id="ARBA00023136"/>
    </source>
</evidence>
<dbReference type="PANTHER" id="PTHR38438:SF1">
    <property type="entry name" value="RIBOFLAVIN TRANSPORTER RIBU"/>
    <property type="match status" value="1"/>
</dbReference>
<evidence type="ECO:0000256" key="3">
    <source>
        <dbReference type="ARBA" id="ARBA00022448"/>
    </source>
</evidence>
<dbReference type="Pfam" id="PF12822">
    <property type="entry name" value="ECF_trnsprt"/>
    <property type="match status" value="1"/>
</dbReference>
<dbReference type="Proteomes" id="UP000824106">
    <property type="component" value="Unassembled WGS sequence"/>
</dbReference>
<comment type="subcellular location">
    <subcellularLocation>
        <location evidence="1">Cell membrane</location>
        <topology evidence="1">Multi-pass membrane protein</topology>
    </subcellularLocation>
</comment>
<comment type="caution">
    <text evidence="10">The sequence shown here is derived from an EMBL/GenBank/DDBJ whole genome shotgun (WGS) entry which is preliminary data.</text>
</comment>
<evidence type="ECO:0000313" key="10">
    <source>
        <dbReference type="EMBL" id="HIZ71075.1"/>
    </source>
</evidence>
<evidence type="ECO:0000313" key="11">
    <source>
        <dbReference type="Proteomes" id="UP000824106"/>
    </source>
</evidence>
<keyword evidence="4 8" id="KW-1003">Cell membrane</keyword>
<gene>
    <name evidence="10" type="ORF">H9808_04850</name>
</gene>
<evidence type="ECO:0000256" key="9">
    <source>
        <dbReference type="SAM" id="Phobius"/>
    </source>
</evidence>
<feature type="transmembrane region" description="Helical" evidence="9">
    <location>
        <begin position="83"/>
        <end position="100"/>
    </location>
</feature>
<protein>
    <recommendedName>
        <fullName evidence="8">Riboflavin transporter</fullName>
    </recommendedName>
</protein>
<evidence type="ECO:0000256" key="2">
    <source>
        <dbReference type="ARBA" id="ARBA00005540"/>
    </source>
</evidence>
<evidence type="ECO:0000256" key="8">
    <source>
        <dbReference type="PIRNR" id="PIRNR037778"/>
    </source>
</evidence>
<keyword evidence="6 9" id="KW-1133">Transmembrane helix</keyword>
<dbReference type="PIRSF" id="PIRSF037778">
    <property type="entry name" value="UCP037778_transp_RibU"/>
    <property type="match status" value="1"/>
</dbReference>
<name>A0A9D2JXA9_9LACT</name>
<evidence type="ECO:0000256" key="4">
    <source>
        <dbReference type="ARBA" id="ARBA00022475"/>
    </source>
</evidence>
<evidence type="ECO:0000256" key="6">
    <source>
        <dbReference type="ARBA" id="ARBA00022989"/>
    </source>
</evidence>
<reference evidence="10" key="1">
    <citation type="journal article" date="2021" name="PeerJ">
        <title>Extensive microbial diversity within the chicken gut microbiome revealed by metagenomics and culture.</title>
        <authorList>
            <person name="Gilroy R."/>
            <person name="Ravi A."/>
            <person name="Getino M."/>
            <person name="Pursley I."/>
            <person name="Horton D.L."/>
            <person name="Alikhan N.F."/>
            <person name="Baker D."/>
            <person name="Gharbi K."/>
            <person name="Hall N."/>
            <person name="Watson M."/>
            <person name="Adriaenssens E.M."/>
            <person name="Foster-Nyarko E."/>
            <person name="Jarju S."/>
            <person name="Secka A."/>
            <person name="Antonio M."/>
            <person name="Oren A."/>
            <person name="Chaudhuri R.R."/>
            <person name="La Ragione R."/>
            <person name="Hildebrand F."/>
            <person name="Pallen M.J."/>
        </authorList>
    </citation>
    <scope>NUCLEOTIDE SEQUENCE</scope>
    <source>
        <strain evidence="10">CHK169-4300</strain>
    </source>
</reference>
<dbReference type="GO" id="GO:0005886">
    <property type="term" value="C:plasma membrane"/>
    <property type="evidence" value="ECO:0007669"/>
    <property type="project" value="UniProtKB-SubCell"/>
</dbReference>
<feature type="transmembrane region" description="Helical" evidence="9">
    <location>
        <begin position="43"/>
        <end position="63"/>
    </location>
</feature>
<comment type="similarity">
    <text evidence="2 8">Belongs to the prokaryotic riboflavin transporter (P-RFT) (TC 2.A.87) family.</text>
</comment>
<evidence type="ECO:0000256" key="5">
    <source>
        <dbReference type="ARBA" id="ARBA00022692"/>
    </source>
</evidence>
<reference evidence="10" key="2">
    <citation type="submission" date="2021-04" db="EMBL/GenBank/DDBJ databases">
        <authorList>
            <person name="Gilroy R."/>
        </authorList>
    </citation>
    <scope>NUCLEOTIDE SEQUENCE</scope>
    <source>
        <strain evidence="10">CHK169-4300</strain>
    </source>
</reference>
<feature type="transmembrane region" description="Helical" evidence="9">
    <location>
        <begin position="12"/>
        <end position="31"/>
    </location>
</feature>
<keyword evidence="5 9" id="KW-0812">Transmembrane</keyword>
<dbReference type="InterPro" id="IPR024529">
    <property type="entry name" value="ECF_trnsprt_substrate-spec"/>
</dbReference>
<dbReference type="InterPro" id="IPR025720">
    <property type="entry name" value="RibU"/>
</dbReference>
<feature type="transmembrane region" description="Helical" evidence="9">
    <location>
        <begin position="112"/>
        <end position="132"/>
    </location>
</feature>
<comment type="function">
    <text evidence="8">Probably a riboflavin-binding protein that interacts with the energy-coupling factor (ECF) ABC-transporter complex.</text>
</comment>
<organism evidence="10 11">
    <name type="scientific">Candidatus Atopostipes pullistercoris</name>
    <dbReference type="NCBI Taxonomy" id="2838467"/>
    <lineage>
        <taxon>Bacteria</taxon>
        <taxon>Bacillati</taxon>
        <taxon>Bacillota</taxon>
        <taxon>Bacilli</taxon>
        <taxon>Lactobacillales</taxon>
        <taxon>Carnobacteriaceae</taxon>
        <taxon>Atopostipes</taxon>
    </lineage>
</organism>
<dbReference type="GO" id="GO:0032217">
    <property type="term" value="F:riboflavin transmembrane transporter activity"/>
    <property type="evidence" value="ECO:0007669"/>
    <property type="project" value="UniProtKB-UniRule"/>
</dbReference>
<evidence type="ECO:0000256" key="1">
    <source>
        <dbReference type="ARBA" id="ARBA00004651"/>
    </source>
</evidence>
<keyword evidence="7 8" id="KW-0472">Membrane</keyword>